<dbReference type="AlphaFoldDB" id="A0A418M6S5"/>
<accession>A0A418M6S5</accession>
<dbReference type="OrthoDB" id="962729at2"/>
<dbReference type="Proteomes" id="UP000283523">
    <property type="component" value="Unassembled WGS sequence"/>
</dbReference>
<comment type="caution">
    <text evidence="1">The sequence shown here is derived from an EMBL/GenBank/DDBJ whole genome shotgun (WGS) entry which is preliminary data.</text>
</comment>
<dbReference type="EMBL" id="QXED01000005">
    <property type="protein sequence ID" value="RIV21564.1"/>
    <property type="molecule type" value="Genomic_DNA"/>
</dbReference>
<evidence type="ECO:0000313" key="1">
    <source>
        <dbReference type="EMBL" id="RIV21564.1"/>
    </source>
</evidence>
<protein>
    <recommendedName>
        <fullName evidence="3">Universal stress protein</fullName>
    </recommendedName>
</protein>
<evidence type="ECO:0000313" key="2">
    <source>
        <dbReference type="Proteomes" id="UP000283523"/>
    </source>
</evidence>
<evidence type="ECO:0008006" key="3">
    <source>
        <dbReference type="Google" id="ProtNLM"/>
    </source>
</evidence>
<gene>
    <name evidence="1" type="ORF">DYU11_19375</name>
</gene>
<proteinExistence type="predicted"/>
<name>A0A418M6S5_9BACT</name>
<organism evidence="1 2">
    <name type="scientific">Fibrisoma montanum</name>
    <dbReference type="NCBI Taxonomy" id="2305895"/>
    <lineage>
        <taxon>Bacteria</taxon>
        <taxon>Pseudomonadati</taxon>
        <taxon>Bacteroidota</taxon>
        <taxon>Cytophagia</taxon>
        <taxon>Cytophagales</taxon>
        <taxon>Spirosomataceae</taxon>
        <taxon>Fibrisoma</taxon>
    </lineage>
</organism>
<dbReference type="RefSeq" id="WP_119669355.1">
    <property type="nucleotide sequence ID" value="NZ_QXED01000005.1"/>
</dbReference>
<reference evidence="1 2" key="1">
    <citation type="submission" date="2018-08" db="EMBL/GenBank/DDBJ databases">
        <title>Fibrisoma montanum sp. nov., isolated from Danxia mountain soil.</title>
        <authorList>
            <person name="Huang Y."/>
        </authorList>
    </citation>
    <scope>NUCLEOTIDE SEQUENCE [LARGE SCALE GENOMIC DNA]</scope>
    <source>
        <strain evidence="1 2">HYT19</strain>
    </source>
</reference>
<sequence length="155" mass="17298">MKTALCITNCSGESPQRLHEYWSSTEEPVRLTVVHPYDLDSDQPLTKETARTAKQQAESRLRQWANELLNSGLGDLRTETLLADFYLALQLHLIIRKYDYLLVIDQQPVLSLALLAVVNQTQTQVRCLTTPAGTFRDSQPGCVALLPPAVFAVAC</sequence>
<keyword evidence="2" id="KW-1185">Reference proteome</keyword>